<dbReference type="AlphaFoldDB" id="A0A5C6DPP1"/>
<comment type="caution">
    <text evidence="1">The sequence shown here is derived from an EMBL/GenBank/DDBJ whole genome shotgun (WGS) entry which is preliminary data.</text>
</comment>
<protein>
    <submittedName>
        <fullName evidence="1">Uncharacterized protein</fullName>
    </submittedName>
</protein>
<accession>A0A5C6DPP1</accession>
<reference evidence="1 2" key="1">
    <citation type="submission" date="2019-02" db="EMBL/GenBank/DDBJ databases">
        <title>Deep-cultivation of Planctomycetes and their phenomic and genomic characterization uncovers novel biology.</title>
        <authorList>
            <person name="Wiegand S."/>
            <person name="Jogler M."/>
            <person name="Boedeker C."/>
            <person name="Pinto D."/>
            <person name="Vollmers J."/>
            <person name="Rivas-Marin E."/>
            <person name="Kohn T."/>
            <person name="Peeters S.H."/>
            <person name="Heuer A."/>
            <person name="Rast P."/>
            <person name="Oberbeckmann S."/>
            <person name="Bunk B."/>
            <person name="Jeske O."/>
            <person name="Meyerdierks A."/>
            <person name="Storesund J.E."/>
            <person name="Kallscheuer N."/>
            <person name="Luecker S."/>
            <person name="Lage O.M."/>
            <person name="Pohl T."/>
            <person name="Merkel B.J."/>
            <person name="Hornburger P."/>
            <person name="Mueller R.-W."/>
            <person name="Bruemmer F."/>
            <person name="Labrenz M."/>
            <person name="Spormann A.M."/>
            <person name="Op Den Camp H."/>
            <person name="Overmann J."/>
            <person name="Amann R."/>
            <person name="Jetten M.S.M."/>
            <person name="Mascher T."/>
            <person name="Medema M.H."/>
            <person name="Devos D.P."/>
            <person name="Kaster A.-K."/>
            <person name="Ovreas L."/>
            <person name="Rohde M."/>
            <person name="Galperin M.Y."/>
            <person name="Jogler C."/>
        </authorList>
    </citation>
    <scope>NUCLEOTIDE SEQUENCE [LARGE SCALE GENOMIC DNA]</scope>
    <source>
        <strain evidence="1 2">Poly41</strain>
    </source>
</reference>
<dbReference type="Proteomes" id="UP000319143">
    <property type="component" value="Unassembled WGS sequence"/>
</dbReference>
<name>A0A5C6DPP1_9BACT</name>
<sequence length="211" mass="21583">MEIDHFVTRRRSSPQGLNTMLLTRILSLSLAALLVSAIAAPAQAFMIAGTENSQENRLDLKTMVSELAEFSSDESITCEQKIARIDQALTKLDAILDAGTMAEADVLATRDAILEIRRNLKCTEHHLAGCPDCLGGDVMASPMYDGGFAAPMMDGGFASGAGGFSGGAGGSGVGGGGARWGLIAAGAAAAIAIPLATSDNEEPGIPASPSM</sequence>
<keyword evidence="2" id="KW-1185">Reference proteome</keyword>
<gene>
    <name evidence="1" type="ORF">Poly41_20860</name>
</gene>
<dbReference type="EMBL" id="SJPV01000003">
    <property type="protein sequence ID" value="TWU39263.1"/>
    <property type="molecule type" value="Genomic_DNA"/>
</dbReference>
<evidence type="ECO:0000313" key="1">
    <source>
        <dbReference type="EMBL" id="TWU39263.1"/>
    </source>
</evidence>
<evidence type="ECO:0000313" key="2">
    <source>
        <dbReference type="Proteomes" id="UP000319143"/>
    </source>
</evidence>
<proteinExistence type="predicted"/>
<organism evidence="1 2">
    <name type="scientific">Novipirellula artificiosorum</name>
    <dbReference type="NCBI Taxonomy" id="2528016"/>
    <lineage>
        <taxon>Bacteria</taxon>
        <taxon>Pseudomonadati</taxon>
        <taxon>Planctomycetota</taxon>
        <taxon>Planctomycetia</taxon>
        <taxon>Pirellulales</taxon>
        <taxon>Pirellulaceae</taxon>
        <taxon>Novipirellula</taxon>
    </lineage>
</organism>